<dbReference type="PROSITE" id="PS50110">
    <property type="entry name" value="RESPONSE_REGULATORY"/>
    <property type="match status" value="1"/>
</dbReference>
<dbReference type="SUPFAM" id="SSF52172">
    <property type="entry name" value="CheY-like"/>
    <property type="match status" value="1"/>
</dbReference>
<dbReference type="RefSeq" id="WP_220640600.1">
    <property type="nucleotide sequence ID" value="NZ_CP080429.1"/>
</dbReference>
<keyword evidence="4" id="KW-1185">Reference proteome</keyword>
<proteinExistence type="predicted"/>
<gene>
    <name evidence="3" type="ORF">K1I41_12135</name>
</gene>
<feature type="modified residue" description="4-aspartylphosphate" evidence="1">
    <location>
        <position position="59"/>
    </location>
</feature>
<sequence>MFSKVIIADDLGSINQGVISVLTSLGIQDIEQVQYCDDAYLKIKKAIMINEPYKLIITDLSFKKDHREQKLTSGEALIEALRNDSIDINIIAYSIDDRLQKVRSLFLNFNINAYVCKGRKGLDELAMAIKDNYAEKQYLSPSVKNALSEKLDLEISDYDIRIMTELSKGMSYEQISILFKEQKVSPSSVSSIEKKANKLRDQFQAINTTHLVIIVKDIGLI</sequence>
<dbReference type="Proteomes" id="UP000825381">
    <property type="component" value="Chromosome"/>
</dbReference>
<evidence type="ECO:0000313" key="4">
    <source>
        <dbReference type="Proteomes" id="UP000825381"/>
    </source>
</evidence>
<dbReference type="InterPro" id="IPR011006">
    <property type="entry name" value="CheY-like_superfamily"/>
</dbReference>
<evidence type="ECO:0000259" key="2">
    <source>
        <dbReference type="PROSITE" id="PS50110"/>
    </source>
</evidence>
<organism evidence="3 4">
    <name type="scientific">Flavobacterium litorale</name>
    <dbReference type="NCBI Taxonomy" id="2856519"/>
    <lineage>
        <taxon>Bacteria</taxon>
        <taxon>Pseudomonadati</taxon>
        <taxon>Bacteroidota</taxon>
        <taxon>Flavobacteriia</taxon>
        <taxon>Flavobacteriales</taxon>
        <taxon>Flavobacteriaceae</taxon>
        <taxon>Flavobacterium</taxon>
    </lineage>
</organism>
<accession>A0ABX8V606</accession>
<dbReference type="InterPro" id="IPR001789">
    <property type="entry name" value="Sig_transdc_resp-reg_receiver"/>
</dbReference>
<protein>
    <submittedName>
        <fullName evidence="3">Response regulator</fullName>
    </submittedName>
</protein>
<reference evidence="3 4" key="1">
    <citation type="submission" date="2021-07" db="EMBL/GenBank/DDBJ databases">
        <title>Flavobacterium WSW3-B6 sp.nov, isolated from seaweed.</title>
        <authorList>
            <person name="Muhammad N."/>
            <person name="Ho H."/>
            <person name="Lee Y.-J."/>
            <person name="Nguyen T."/>
            <person name="Ho J."/>
            <person name="Kim S.-G."/>
        </authorList>
    </citation>
    <scope>NUCLEOTIDE SEQUENCE [LARGE SCALE GENOMIC DNA]</scope>
    <source>
        <strain evidence="3 4">WSW3-B6</strain>
    </source>
</reference>
<evidence type="ECO:0000256" key="1">
    <source>
        <dbReference type="PROSITE-ProRule" id="PRU00169"/>
    </source>
</evidence>
<dbReference type="Gene3D" id="3.40.50.2300">
    <property type="match status" value="1"/>
</dbReference>
<evidence type="ECO:0000313" key="3">
    <source>
        <dbReference type="EMBL" id="QYJ68257.1"/>
    </source>
</evidence>
<name>A0ABX8V606_9FLAO</name>
<dbReference type="EMBL" id="CP080429">
    <property type="protein sequence ID" value="QYJ68257.1"/>
    <property type="molecule type" value="Genomic_DNA"/>
</dbReference>
<keyword evidence="1" id="KW-0597">Phosphoprotein</keyword>
<feature type="domain" description="Response regulatory" evidence="2">
    <location>
        <begin position="4"/>
        <end position="132"/>
    </location>
</feature>